<keyword evidence="2" id="KW-1185">Reference proteome</keyword>
<protein>
    <submittedName>
        <fullName evidence="1">Uncharacterized protein</fullName>
    </submittedName>
</protein>
<dbReference type="Proteomes" id="UP000635606">
    <property type="component" value="Unassembled WGS sequence"/>
</dbReference>
<dbReference type="AlphaFoldDB" id="A0A8J3ZR56"/>
<dbReference type="InterPro" id="IPR049249">
    <property type="entry name" value="DUF6882"/>
</dbReference>
<dbReference type="Pfam" id="PF21813">
    <property type="entry name" value="DUF6882"/>
    <property type="match status" value="1"/>
</dbReference>
<dbReference type="EMBL" id="BOPH01000041">
    <property type="protein sequence ID" value="GIJ68399.1"/>
    <property type="molecule type" value="Genomic_DNA"/>
</dbReference>
<evidence type="ECO:0000313" key="1">
    <source>
        <dbReference type="EMBL" id="GIJ68399.1"/>
    </source>
</evidence>
<proteinExistence type="predicted"/>
<gene>
    <name evidence="1" type="ORF">Voc01_033160</name>
</gene>
<sequence length="247" mass="27382">MLGSVRVTDLLHVFTDLTDDAALLSLEHQVHLEEVLGEHNWQVELSKPEFSFTGATPRTCTRMHLLGSAAPGPRSWLWAWANPSGFHPEASRLSESLRDWGRRHDLALFAEPEVPFAELPGQPDEPHLAATFFIEAAKTLTGVWTHYNAPAGGGTRGGFLIEHPDFELPEPEPARVMRILQQGLAEIPLTNHRRAFYSYAVRRGMSAVFSDDRETLTITGPRFTAHVAFDDLGRVKDLQARLGAATG</sequence>
<name>A0A8J3ZR56_9ACTN</name>
<evidence type="ECO:0000313" key="2">
    <source>
        <dbReference type="Proteomes" id="UP000635606"/>
    </source>
</evidence>
<organism evidence="1 2">
    <name type="scientific">Virgisporangium ochraceum</name>
    <dbReference type="NCBI Taxonomy" id="65505"/>
    <lineage>
        <taxon>Bacteria</taxon>
        <taxon>Bacillati</taxon>
        <taxon>Actinomycetota</taxon>
        <taxon>Actinomycetes</taxon>
        <taxon>Micromonosporales</taxon>
        <taxon>Micromonosporaceae</taxon>
        <taxon>Virgisporangium</taxon>
    </lineage>
</organism>
<accession>A0A8J3ZR56</accession>
<comment type="caution">
    <text evidence="1">The sequence shown here is derived from an EMBL/GenBank/DDBJ whole genome shotgun (WGS) entry which is preliminary data.</text>
</comment>
<reference evidence="1" key="1">
    <citation type="submission" date="2021-01" db="EMBL/GenBank/DDBJ databases">
        <title>Whole genome shotgun sequence of Virgisporangium ochraceum NBRC 16418.</title>
        <authorList>
            <person name="Komaki H."/>
            <person name="Tamura T."/>
        </authorList>
    </citation>
    <scope>NUCLEOTIDE SEQUENCE</scope>
    <source>
        <strain evidence="1">NBRC 16418</strain>
    </source>
</reference>